<accession>A0AC34QN83</accession>
<evidence type="ECO:0000313" key="1">
    <source>
        <dbReference type="Proteomes" id="UP000887576"/>
    </source>
</evidence>
<protein>
    <submittedName>
        <fullName evidence="2">BPL/LPL catalytic domain-containing protein</fullName>
    </submittedName>
</protein>
<reference evidence="2" key="1">
    <citation type="submission" date="2022-11" db="UniProtKB">
        <authorList>
            <consortium name="WormBaseParasite"/>
        </authorList>
    </citation>
    <scope>IDENTIFICATION</scope>
</reference>
<evidence type="ECO:0000313" key="2">
    <source>
        <dbReference type="WBParaSite" id="JU765_v2.g17797.t1"/>
    </source>
</evidence>
<proteinExistence type="predicted"/>
<organism evidence="1 2">
    <name type="scientific">Panagrolaimus sp. JU765</name>
    <dbReference type="NCBI Taxonomy" id="591449"/>
    <lineage>
        <taxon>Eukaryota</taxon>
        <taxon>Metazoa</taxon>
        <taxon>Ecdysozoa</taxon>
        <taxon>Nematoda</taxon>
        <taxon>Chromadorea</taxon>
        <taxon>Rhabditida</taxon>
        <taxon>Tylenchina</taxon>
        <taxon>Panagrolaimomorpha</taxon>
        <taxon>Panagrolaimoidea</taxon>
        <taxon>Panagrolaimidae</taxon>
        <taxon>Panagrolaimus</taxon>
    </lineage>
</organism>
<sequence length="291" mass="33331">MLKCQSGNSKKLCTIYWSSLKRIYENLALEEWLFRNHDLESGGDLILFWSNMPTVVVGRHQNPFLEANVPFLKEKRIDLARRHSGGGTVFHGLGNLNVSILTSQKDHCRPRNLQWIATTLNETFRTEVIATKRDDLIFPDERKISGTAARIARNRAYHHLTLLIDEDLTLLRKSLQSPFKDLIETNATKSVPAKHVGQLSQEIPGITVEKVQNLLIESFAKNFYESKRVKVDHLNDRLYPGIAANLSELLSWEWIWAKTPKFVFNKTVRVENGIVVDCESSKFKVGEKFSV</sequence>
<dbReference type="Proteomes" id="UP000887576">
    <property type="component" value="Unplaced"/>
</dbReference>
<name>A0AC34QN83_9BILA</name>
<dbReference type="WBParaSite" id="JU765_v2.g17797.t1">
    <property type="protein sequence ID" value="JU765_v2.g17797.t1"/>
    <property type="gene ID" value="JU765_v2.g17797"/>
</dbReference>